<name>A0A7S1YBV2_9STRA</name>
<keyword evidence="5" id="KW-0175">Coiled coil</keyword>
<feature type="domain" description="BZIP" evidence="7">
    <location>
        <begin position="39"/>
        <end position="86"/>
    </location>
</feature>
<feature type="region of interest" description="Disordered" evidence="6">
    <location>
        <begin position="335"/>
        <end position="368"/>
    </location>
</feature>
<gene>
    <name evidence="8" type="ORF">GOCE00092_LOCUS18583</name>
</gene>
<reference evidence="8" key="1">
    <citation type="submission" date="2021-01" db="EMBL/GenBank/DDBJ databases">
        <authorList>
            <person name="Corre E."/>
            <person name="Pelletier E."/>
            <person name="Niang G."/>
            <person name="Scheremetjew M."/>
            <person name="Finn R."/>
            <person name="Kale V."/>
            <person name="Holt S."/>
            <person name="Cochrane G."/>
            <person name="Meng A."/>
            <person name="Brown T."/>
            <person name="Cohen L."/>
        </authorList>
    </citation>
    <scope>NUCLEOTIDE SEQUENCE</scope>
    <source>
        <strain evidence="8">CCMP 410</strain>
    </source>
</reference>
<dbReference type="Pfam" id="PF00170">
    <property type="entry name" value="bZIP_1"/>
    <property type="match status" value="1"/>
</dbReference>
<proteinExistence type="predicted"/>
<evidence type="ECO:0000256" key="3">
    <source>
        <dbReference type="ARBA" id="ARBA00023163"/>
    </source>
</evidence>
<feature type="compositionally biased region" description="Polar residues" evidence="6">
    <location>
        <begin position="21"/>
        <end position="32"/>
    </location>
</feature>
<dbReference type="InterPro" id="IPR046347">
    <property type="entry name" value="bZIP_sf"/>
</dbReference>
<keyword evidence="4" id="KW-0539">Nucleus</keyword>
<evidence type="ECO:0000256" key="5">
    <source>
        <dbReference type="SAM" id="Coils"/>
    </source>
</evidence>
<accession>A0A7S1YBV2</accession>
<organism evidence="8">
    <name type="scientific">Grammatophora oceanica</name>
    <dbReference type="NCBI Taxonomy" id="210454"/>
    <lineage>
        <taxon>Eukaryota</taxon>
        <taxon>Sar</taxon>
        <taxon>Stramenopiles</taxon>
        <taxon>Ochrophyta</taxon>
        <taxon>Bacillariophyta</taxon>
        <taxon>Fragilariophyceae</taxon>
        <taxon>Fragilariophycidae</taxon>
        <taxon>Rhabdonematales</taxon>
        <taxon>Grammatophoraceae</taxon>
        <taxon>Grammatophora</taxon>
    </lineage>
</organism>
<evidence type="ECO:0000313" key="8">
    <source>
        <dbReference type="EMBL" id="CAD9294567.1"/>
    </source>
</evidence>
<evidence type="ECO:0000256" key="2">
    <source>
        <dbReference type="ARBA" id="ARBA00023125"/>
    </source>
</evidence>
<protein>
    <recommendedName>
        <fullName evidence="7">BZIP domain-containing protein</fullName>
    </recommendedName>
</protein>
<dbReference type="PROSITE" id="PS00036">
    <property type="entry name" value="BZIP_BASIC"/>
    <property type="match status" value="1"/>
</dbReference>
<evidence type="ECO:0000256" key="1">
    <source>
        <dbReference type="ARBA" id="ARBA00023015"/>
    </source>
</evidence>
<dbReference type="SUPFAM" id="SSF57959">
    <property type="entry name" value="Leucine zipper domain"/>
    <property type="match status" value="1"/>
</dbReference>
<evidence type="ECO:0000256" key="4">
    <source>
        <dbReference type="ARBA" id="ARBA00023242"/>
    </source>
</evidence>
<evidence type="ECO:0000256" key="6">
    <source>
        <dbReference type="SAM" id="MobiDB-lite"/>
    </source>
</evidence>
<feature type="region of interest" description="Disordered" evidence="6">
    <location>
        <begin position="1"/>
        <end position="40"/>
    </location>
</feature>
<dbReference type="Gene3D" id="1.20.5.170">
    <property type="match status" value="1"/>
</dbReference>
<feature type="compositionally biased region" description="Low complexity" evidence="6">
    <location>
        <begin position="353"/>
        <end position="368"/>
    </location>
</feature>
<keyword evidence="1" id="KW-0805">Transcription regulation</keyword>
<dbReference type="CDD" id="cd14690">
    <property type="entry name" value="bZIP_CREB1"/>
    <property type="match status" value="1"/>
</dbReference>
<dbReference type="GO" id="GO:0003700">
    <property type="term" value="F:DNA-binding transcription factor activity"/>
    <property type="evidence" value="ECO:0007669"/>
    <property type="project" value="InterPro"/>
</dbReference>
<sequence length="368" mass="39828">MSHTYANPAAALPTGLPDIPTTLSKRPLMTTTKDGKALSDKKLRRLARNRESARQCRKRKREETENLQREIAILEGENLRLRLQLQIGQEAEDSLQDEQGRVTTELDALLKSGASEADIFSTIEAFKEKFADYGRDRRSAIAFHLQNVERLLMPTQTTSVVMNAIEGASTADAQAPPQLPWESPSSTDTNGSVAAIPAAALPPAATVGETTTPSEPTSGGIATVVSSDNLSKQANLEPKSLFKYLVTHLKVSPEQAMALRDSRLVAKELDDCLAQSTTLLGELRQRCAQVGEDLETEFDHVRAILTPTQAAKFLVWVANNQACMHMLNELWHRDHGSASPAPPEDPLAADGEAAVQPAPSSPSASHVG</sequence>
<keyword evidence="2" id="KW-0238">DNA-binding</keyword>
<dbReference type="PANTHER" id="PTHR45764:SF38">
    <property type="entry name" value="BZIP TRANSCRIPTION FACTOR 44"/>
    <property type="match status" value="1"/>
</dbReference>
<feature type="coiled-coil region" evidence="5">
    <location>
        <begin position="43"/>
        <end position="84"/>
    </location>
</feature>
<evidence type="ECO:0000259" key="7">
    <source>
        <dbReference type="PROSITE" id="PS50217"/>
    </source>
</evidence>
<dbReference type="PANTHER" id="PTHR45764">
    <property type="entry name" value="BZIP TRANSCRIPTION FACTOR 44"/>
    <property type="match status" value="1"/>
</dbReference>
<dbReference type="EMBL" id="HBGK01035877">
    <property type="protein sequence ID" value="CAD9294567.1"/>
    <property type="molecule type" value="Transcribed_RNA"/>
</dbReference>
<feature type="region of interest" description="Disordered" evidence="6">
    <location>
        <begin position="171"/>
        <end position="192"/>
    </location>
</feature>
<keyword evidence="3" id="KW-0804">Transcription</keyword>
<feature type="compositionally biased region" description="Polar residues" evidence="6">
    <location>
        <begin position="183"/>
        <end position="192"/>
    </location>
</feature>
<dbReference type="AlphaFoldDB" id="A0A7S1YBV2"/>
<dbReference type="GO" id="GO:0003677">
    <property type="term" value="F:DNA binding"/>
    <property type="evidence" value="ECO:0007669"/>
    <property type="project" value="UniProtKB-KW"/>
</dbReference>
<dbReference type="InterPro" id="IPR004827">
    <property type="entry name" value="bZIP"/>
</dbReference>
<dbReference type="SMART" id="SM00338">
    <property type="entry name" value="BRLZ"/>
    <property type="match status" value="1"/>
</dbReference>
<dbReference type="PROSITE" id="PS50217">
    <property type="entry name" value="BZIP"/>
    <property type="match status" value="1"/>
</dbReference>